<dbReference type="AlphaFoldDB" id="A0A3R6CFG0"/>
<dbReference type="EMBL" id="QSKW01000002">
    <property type="protein sequence ID" value="RHF00019.1"/>
    <property type="molecule type" value="Genomic_DNA"/>
</dbReference>
<dbReference type="RefSeq" id="WP_118929697.1">
    <property type="nucleotide sequence ID" value="NZ_QSKW01000002.1"/>
</dbReference>
<proteinExistence type="predicted"/>
<dbReference type="InterPro" id="IPR046905">
    <property type="entry name" value="ABC-3C_MC1"/>
</dbReference>
<dbReference type="Pfam" id="PF20289">
    <property type="entry name" value="MComp1"/>
    <property type="match status" value="1"/>
</dbReference>
<name>A0A3R6CFG0_9FIRM</name>
<accession>A0A3R6CFG0</accession>
<gene>
    <name evidence="1" type="ORF">DW707_02090</name>
</gene>
<comment type="caution">
    <text evidence="1">The sequence shown here is derived from an EMBL/GenBank/DDBJ whole genome shotgun (WGS) entry which is preliminary data.</text>
</comment>
<protein>
    <submittedName>
        <fullName evidence="1">Uncharacterized protein</fullName>
    </submittedName>
</protein>
<organism evidence="1 2">
    <name type="scientific">Roseburia inulinivorans</name>
    <dbReference type="NCBI Taxonomy" id="360807"/>
    <lineage>
        <taxon>Bacteria</taxon>
        <taxon>Bacillati</taxon>
        <taxon>Bacillota</taxon>
        <taxon>Clostridia</taxon>
        <taxon>Lachnospirales</taxon>
        <taxon>Lachnospiraceae</taxon>
        <taxon>Roseburia</taxon>
    </lineage>
</organism>
<evidence type="ECO:0000313" key="1">
    <source>
        <dbReference type="EMBL" id="RHF00019.1"/>
    </source>
</evidence>
<sequence length="180" mass="21904">MEFDLYEQGKELLRNDDNIEWIDKIICWVKKESGYNIYIFQAIVENQREIEKYYETITASIATEFQSTLEKAIERWNIYLVFECKESVDWKIRLKVEQDKFAVRKVVWDNLKEEEMKDKEYIRKRLLCFEINEKSEKHENKDELIKRIEENDLELYKILQKKDLTLDKKVALYVGDGINE</sequence>
<reference evidence="1 2" key="1">
    <citation type="submission" date="2018-08" db="EMBL/GenBank/DDBJ databases">
        <title>A genome reference for cultivated species of the human gut microbiota.</title>
        <authorList>
            <person name="Zou Y."/>
            <person name="Xue W."/>
            <person name="Luo G."/>
        </authorList>
    </citation>
    <scope>NUCLEOTIDE SEQUENCE [LARGE SCALE GENOMIC DNA]</scope>
    <source>
        <strain evidence="1 2">AM27-11</strain>
    </source>
</reference>
<evidence type="ECO:0000313" key="2">
    <source>
        <dbReference type="Proteomes" id="UP000286271"/>
    </source>
</evidence>
<dbReference type="Proteomes" id="UP000286271">
    <property type="component" value="Unassembled WGS sequence"/>
</dbReference>